<accession>A0ABP5CDY0</accession>
<dbReference type="PANTHER" id="PTHR23534:SF1">
    <property type="entry name" value="MAJOR FACILITATOR SUPERFAMILY PROTEIN"/>
    <property type="match status" value="1"/>
</dbReference>
<gene>
    <name evidence="7" type="ORF">GCM10009754_37270</name>
</gene>
<keyword evidence="8" id="KW-1185">Reference proteome</keyword>
<feature type="transmembrane region" description="Helical" evidence="5">
    <location>
        <begin position="145"/>
        <end position="166"/>
    </location>
</feature>
<evidence type="ECO:0000259" key="6">
    <source>
        <dbReference type="PROSITE" id="PS50850"/>
    </source>
</evidence>
<dbReference type="Pfam" id="PF07690">
    <property type="entry name" value="MFS_1"/>
    <property type="match status" value="1"/>
</dbReference>
<evidence type="ECO:0000256" key="2">
    <source>
        <dbReference type="ARBA" id="ARBA00022692"/>
    </source>
</evidence>
<dbReference type="SUPFAM" id="SSF103473">
    <property type="entry name" value="MFS general substrate transporter"/>
    <property type="match status" value="1"/>
</dbReference>
<protein>
    <submittedName>
        <fullName evidence="7">MFS transporter</fullName>
    </submittedName>
</protein>
<dbReference type="InterPro" id="IPR020846">
    <property type="entry name" value="MFS_dom"/>
</dbReference>
<feature type="transmembrane region" description="Helical" evidence="5">
    <location>
        <begin position="111"/>
        <end position="130"/>
    </location>
</feature>
<evidence type="ECO:0000313" key="8">
    <source>
        <dbReference type="Proteomes" id="UP001501116"/>
    </source>
</evidence>
<evidence type="ECO:0000256" key="4">
    <source>
        <dbReference type="ARBA" id="ARBA00023136"/>
    </source>
</evidence>
<feature type="transmembrane region" description="Helical" evidence="5">
    <location>
        <begin position="77"/>
        <end position="99"/>
    </location>
</feature>
<dbReference type="PROSITE" id="PS50850">
    <property type="entry name" value="MFS"/>
    <property type="match status" value="1"/>
</dbReference>
<name>A0ABP5CDY0_9PSEU</name>
<dbReference type="Gene3D" id="1.20.1250.20">
    <property type="entry name" value="MFS general substrate transporter like domains"/>
    <property type="match status" value="2"/>
</dbReference>
<sequence length="374" mass="37040">MLAATTAGSLIASDEAGPGFSGLPNAAGVLGTATGALLSGRLTARVGRRAALFRTFSTAVLGALITVSGALASSLPLLLAGMVLLGVGNAGAQLSRYAAAEMYPDGKQGTGLAMVVWAGTAGALAGPVVLDPAAGAAAANGLPSLSGPVVVAVLVTLAAVACTALLPRTRSLTGAGTRSSGGFGALRRREVRVPLAVMVAAHLAMVTLMTMTPLQLHEHGHDLGTVGWVLAAHLIGMFALAPLSGKIVDRWGARTAIVAGIGVLAMAAALATAAPEAHRSGVPVAMFLLGYGWNLMFVGGSSMLGTVLAPEERARSQGAVDALVWGGAGVASLLAGPVFGWGGYPVVAVLSGLVALVPLAVVFRRQPAAVRSAS</sequence>
<dbReference type="InterPro" id="IPR036259">
    <property type="entry name" value="MFS_trans_sf"/>
</dbReference>
<dbReference type="InterPro" id="IPR011701">
    <property type="entry name" value="MFS"/>
</dbReference>
<keyword evidence="3 5" id="KW-1133">Transmembrane helix</keyword>
<dbReference type="Proteomes" id="UP001501116">
    <property type="component" value="Unassembled WGS sequence"/>
</dbReference>
<comment type="caution">
    <text evidence="7">The sequence shown here is derived from an EMBL/GenBank/DDBJ whole genome shotgun (WGS) entry which is preliminary data.</text>
</comment>
<feature type="transmembrane region" description="Helical" evidence="5">
    <location>
        <begin position="346"/>
        <end position="363"/>
    </location>
</feature>
<proteinExistence type="predicted"/>
<evidence type="ECO:0000256" key="3">
    <source>
        <dbReference type="ARBA" id="ARBA00022989"/>
    </source>
</evidence>
<feature type="domain" description="Major facilitator superfamily (MFS) profile" evidence="6">
    <location>
        <begin position="1"/>
        <end position="369"/>
    </location>
</feature>
<feature type="transmembrane region" description="Helical" evidence="5">
    <location>
        <begin position="226"/>
        <end position="243"/>
    </location>
</feature>
<feature type="transmembrane region" description="Helical" evidence="5">
    <location>
        <begin position="286"/>
        <end position="310"/>
    </location>
</feature>
<evidence type="ECO:0000313" key="7">
    <source>
        <dbReference type="EMBL" id="GAA1962514.1"/>
    </source>
</evidence>
<evidence type="ECO:0000256" key="5">
    <source>
        <dbReference type="SAM" id="Phobius"/>
    </source>
</evidence>
<keyword evidence="4 5" id="KW-0472">Membrane</keyword>
<feature type="transmembrane region" description="Helical" evidence="5">
    <location>
        <begin position="193"/>
        <end position="214"/>
    </location>
</feature>
<feature type="transmembrane region" description="Helical" evidence="5">
    <location>
        <begin position="322"/>
        <end position="340"/>
    </location>
</feature>
<comment type="subcellular location">
    <subcellularLocation>
        <location evidence="1">Cell membrane</location>
        <topology evidence="1">Multi-pass membrane protein</topology>
    </subcellularLocation>
</comment>
<feature type="transmembrane region" description="Helical" evidence="5">
    <location>
        <begin position="51"/>
        <end position="71"/>
    </location>
</feature>
<organism evidence="7 8">
    <name type="scientific">Amycolatopsis minnesotensis</name>
    <dbReference type="NCBI Taxonomy" id="337894"/>
    <lineage>
        <taxon>Bacteria</taxon>
        <taxon>Bacillati</taxon>
        <taxon>Actinomycetota</taxon>
        <taxon>Actinomycetes</taxon>
        <taxon>Pseudonocardiales</taxon>
        <taxon>Pseudonocardiaceae</taxon>
        <taxon>Amycolatopsis</taxon>
    </lineage>
</organism>
<evidence type="ECO:0000256" key="1">
    <source>
        <dbReference type="ARBA" id="ARBA00004651"/>
    </source>
</evidence>
<reference evidence="8" key="1">
    <citation type="journal article" date="2019" name="Int. J. Syst. Evol. Microbiol.">
        <title>The Global Catalogue of Microorganisms (GCM) 10K type strain sequencing project: providing services to taxonomists for standard genome sequencing and annotation.</title>
        <authorList>
            <consortium name="The Broad Institute Genomics Platform"/>
            <consortium name="The Broad Institute Genome Sequencing Center for Infectious Disease"/>
            <person name="Wu L."/>
            <person name="Ma J."/>
        </authorList>
    </citation>
    <scope>NUCLEOTIDE SEQUENCE [LARGE SCALE GENOMIC DNA]</scope>
    <source>
        <strain evidence="8">JCM 14545</strain>
    </source>
</reference>
<keyword evidence="2 5" id="KW-0812">Transmembrane</keyword>
<dbReference type="PANTHER" id="PTHR23534">
    <property type="entry name" value="MFS PERMEASE"/>
    <property type="match status" value="1"/>
</dbReference>
<feature type="transmembrane region" description="Helical" evidence="5">
    <location>
        <begin position="255"/>
        <end position="274"/>
    </location>
</feature>
<dbReference type="EMBL" id="BAAANN010000013">
    <property type="protein sequence ID" value="GAA1962514.1"/>
    <property type="molecule type" value="Genomic_DNA"/>
</dbReference>